<dbReference type="Proteomes" id="UP000095282">
    <property type="component" value="Unplaced"/>
</dbReference>
<organism evidence="1 2">
    <name type="scientific">Caenorhabditis tropicalis</name>
    <dbReference type="NCBI Taxonomy" id="1561998"/>
    <lineage>
        <taxon>Eukaryota</taxon>
        <taxon>Metazoa</taxon>
        <taxon>Ecdysozoa</taxon>
        <taxon>Nematoda</taxon>
        <taxon>Chromadorea</taxon>
        <taxon>Rhabditida</taxon>
        <taxon>Rhabditina</taxon>
        <taxon>Rhabditomorpha</taxon>
        <taxon>Rhabditoidea</taxon>
        <taxon>Rhabditidae</taxon>
        <taxon>Peloderinae</taxon>
        <taxon>Caenorhabditis</taxon>
    </lineage>
</organism>
<dbReference type="AlphaFoldDB" id="A0A1I7TJK2"/>
<evidence type="ECO:0000313" key="2">
    <source>
        <dbReference type="WBParaSite" id="Csp11.Scaffold626.g6555.t1"/>
    </source>
</evidence>
<protein>
    <submittedName>
        <fullName evidence="2">DDE_Tnp_ISL3 domain-containing protein</fullName>
    </submittedName>
</protein>
<sequence length="124" mass="15225">MDYLTTAQENRIKFAVYRQIAYDRRQAAYMIDAMMDQLQNSHLTVDYKIQLSRRVIAARRKWFREFFLDLESYELLDLMRLSCRIYSWGKQLSDLFTTNARMIRDRMSRIRELNFHRRNLQLIS</sequence>
<dbReference type="eggNOG" id="ENOG502TI0H">
    <property type="taxonomic scope" value="Eukaryota"/>
</dbReference>
<dbReference type="WBParaSite" id="Csp11.Scaffold626.g6555.t1">
    <property type="protein sequence ID" value="Csp11.Scaffold626.g6555.t1"/>
    <property type="gene ID" value="Csp11.Scaffold626.g6555"/>
</dbReference>
<proteinExistence type="predicted"/>
<reference evidence="2" key="1">
    <citation type="submission" date="2016-11" db="UniProtKB">
        <authorList>
            <consortium name="WormBaseParasite"/>
        </authorList>
    </citation>
    <scope>IDENTIFICATION</scope>
</reference>
<accession>A0A1I7TJK2</accession>
<keyword evidence="1" id="KW-1185">Reference proteome</keyword>
<evidence type="ECO:0000313" key="1">
    <source>
        <dbReference type="Proteomes" id="UP000095282"/>
    </source>
</evidence>
<name>A0A1I7TJK2_9PELO</name>